<evidence type="ECO:0000313" key="2">
    <source>
        <dbReference type="Proteomes" id="UP000256304"/>
    </source>
</evidence>
<accession>A0A3D9RWI8</accession>
<protein>
    <submittedName>
        <fullName evidence="1">Uncharacterized protein</fullName>
    </submittedName>
</protein>
<name>A0A3D9RWI8_9BACL</name>
<dbReference type="OrthoDB" id="1798711at2"/>
<dbReference type="AlphaFoldDB" id="A0A3D9RWI8"/>
<dbReference type="RefSeq" id="WP_116190253.1">
    <property type="nucleotide sequence ID" value="NZ_QTTN01000020.1"/>
</dbReference>
<organism evidence="1 2">
    <name type="scientific">Paenibacillus taihuensis</name>
    <dbReference type="NCBI Taxonomy" id="1156355"/>
    <lineage>
        <taxon>Bacteria</taxon>
        <taxon>Bacillati</taxon>
        <taxon>Bacillota</taxon>
        <taxon>Bacilli</taxon>
        <taxon>Bacillales</taxon>
        <taxon>Paenibacillaceae</taxon>
        <taxon>Paenibacillus</taxon>
    </lineage>
</organism>
<keyword evidence="2" id="KW-1185">Reference proteome</keyword>
<evidence type="ECO:0000313" key="1">
    <source>
        <dbReference type="EMBL" id="REE80992.1"/>
    </source>
</evidence>
<dbReference type="Proteomes" id="UP000256304">
    <property type="component" value="Unassembled WGS sequence"/>
</dbReference>
<sequence length="74" mass="8345">MKCLNCNSNDIGKIGKQQYYCWNCCIEFTINGEKLDLFQVEKDGTVSSLNDLFFDVDLPPEEVIAPNPDQAKAI</sequence>
<comment type="caution">
    <text evidence="1">The sequence shown here is derived from an EMBL/GenBank/DDBJ whole genome shotgun (WGS) entry which is preliminary data.</text>
</comment>
<reference evidence="1 2" key="1">
    <citation type="submission" date="2018-08" db="EMBL/GenBank/DDBJ databases">
        <title>Genomic Encyclopedia of Type Strains, Phase III (KMG-III): the genomes of soil and plant-associated and newly described type strains.</title>
        <authorList>
            <person name="Whitman W."/>
        </authorList>
    </citation>
    <scope>NUCLEOTIDE SEQUENCE [LARGE SCALE GENOMIC DNA]</scope>
    <source>
        <strain evidence="1 2">CGMCC 1.10966</strain>
    </source>
</reference>
<proteinExistence type="predicted"/>
<gene>
    <name evidence="1" type="ORF">A8990_12038</name>
</gene>
<dbReference type="EMBL" id="QTTN01000020">
    <property type="protein sequence ID" value="REE80992.1"/>
    <property type="molecule type" value="Genomic_DNA"/>
</dbReference>